<comment type="similarity">
    <text evidence="3">Belongs to the HARBI1 family.</text>
</comment>
<name>A0A7M7N2Z9_STRPU</name>
<feature type="domain" description="DDE Tnp4" evidence="9">
    <location>
        <begin position="65"/>
        <end position="158"/>
    </location>
</feature>
<comment type="cofactor">
    <cofactor evidence="1">
        <name>a divalent metal cation</name>
        <dbReference type="ChEBI" id="CHEBI:60240"/>
    </cofactor>
</comment>
<comment type="subcellular location">
    <subcellularLocation>
        <location evidence="2">Nucleus</location>
    </subcellularLocation>
</comment>
<dbReference type="OMA" id="AYNTAHR"/>
<evidence type="ECO:0000313" key="10">
    <source>
        <dbReference type="EnsemblMetazoa" id="XP_030830367"/>
    </source>
</evidence>
<evidence type="ECO:0000256" key="7">
    <source>
        <dbReference type="ARBA" id="ARBA00023242"/>
    </source>
</evidence>
<feature type="compositionally biased region" description="Basic and acidic residues" evidence="8">
    <location>
        <begin position="178"/>
        <end position="199"/>
    </location>
</feature>
<evidence type="ECO:0000256" key="6">
    <source>
        <dbReference type="ARBA" id="ARBA00022801"/>
    </source>
</evidence>
<dbReference type="PANTHER" id="PTHR22930:SF227">
    <property type="entry name" value="DDE TNP4 DOMAIN-CONTAINING PROTEIN"/>
    <property type="match status" value="1"/>
</dbReference>
<evidence type="ECO:0000256" key="8">
    <source>
        <dbReference type="SAM" id="MobiDB-lite"/>
    </source>
</evidence>
<dbReference type="InParanoid" id="A0A7M7N2Z9"/>
<dbReference type="EnsemblMetazoa" id="XM_030974507">
    <property type="protein sequence ID" value="XP_030830367"/>
    <property type="gene ID" value="LOC115919898"/>
</dbReference>
<protein>
    <recommendedName>
        <fullName evidence="9">DDE Tnp4 domain-containing protein</fullName>
    </recommendedName>
</protein>
<proteinExistence type="inferred from homology"/>
<dbReference type="InterPro" id="IPR027806">
    <property type="entry name" value="HARBI1_dom"/>
</dbReference>
<dbReference type="GO" id="GO:0005634">
    <property type="term" value="C:nucleus"/>
    <property type="evidence" value="ECO:0007669"/>
    <property type="project" value="UniProtKB-SubCell"/>
</dbReference>
<keyword evidence="4" id="KW-0540">Nuclease</keyword>
<keyword evidence="7" id="KW-0539">Nucleus</keyword>
<sequence length="215" mass="24379">MAAANEGARRIVEDKIDPFEQLSDKKFKKKFRFYKEEVNKICGMLNEEDLDRKTARSKALTKELQNSRLAAKFEGGMLHGILLDDSGYPLLPWLMNPILNPKTPAENAYNTAHRKTRVIIEDVNGQIKNKFRCLLGHGMQIQPQRACPIITACCVLFNISKDLQKEAATGEDSDNDDGERQREEERCADNGHDVNREMDPTGIAARAEIVRTFKT</sequence>
<keyword evidence="6" id="KW-0378">Hydrolase</keyword>
<dbReference type="GO" id="GO:0016787">
    <property type="term" value="F:hydrolase activity"/>
    <property type="evidence" value="ECO:0007669"/>
    <property type="project" value="UniProtKB-KW"/>
</dbReference>
<keyword evidence="11" id="KW-1185">Reference proteome</keyword>
<dbReference type="KEGG" id="spu:115919898"/>
<dbReference type="GeneID" id="115919898"/>
<evidence type="ECO:0000256" key="1">
    <source>
        <dbReference type="ARBA" id="ARBA00001968"/>
    </source>
</evidence>
<evidence type="ECO:0000256" key="4">
    <source>
        <dbReference type="ARBA" id="ARBA00022722"/>
    </source>
</evidence>
<dbReference type="InterPro" id="IPR045249">
    <property type="entry name" value="HARBI1-like"/>
</dbReference>
<dbReference type="OrthoDB" id="2415966at2759"/>
<dbReference type="GO" id="GO:0046872">
    <property type="term" value="F:metal ion binding"/>
    <property type="evidence" value="ECO:0007669"/>
    <property type="project" value="UniProtKB-KW"/>
</dbReference>
<dbReference type="Pfam" id="PF13359">
    <property type="entry name" value="DDE_Tnp_4"/>
    <property type="match status" value="1"/>
</dbReference>
<keyword evidence="5" id="KW-0479">Metal-binding</keyword>
<evidence type="ECO:0000259" key="9">
    <source>
        <dbReference type="Pfam" id="PF13359"/>
    </source>
</evidence>
<dbReference type="GO" id="GO:0004518">
    <property type="term" value="F:nuclease activity"/>
    <property type="evidence" value="ECO:0007669"/>
    <property type="project" value="UniProtKB-KW"/>
</dbReference>
<feature type="region of interest" description="Disordered" evidence="8">
    <location>
        <begin position="166"/>
        <end position="203"/>
    </location>
</feature>
<dbReference type="RefSeq" id="XP_030830367.1">
    <property type="nucleotide sequence ID" value="XM_030974507.1"/>
</dbReference>
<dbReference type="Proteomes" id="UP000007110">
    <property type="component" value="Unassembled WGS sequence"/>
</dbReference>
<evidence type="ECO:0000313" key="11">
    <source>
        <dbReference type="Proteomes" id="UP000007110"/>
    </source>
</evidence>
<reference evidence="10" key="2">
    <citation type="submission" date="2021-01" db="UniProtKB">
        <authorList>
            <consortium name="EnsemblMetazoa"/>
        </authorList>
    </citation>
    <scope>IDENTIFICATION</scope>
</reference>
<organism evidence="10 11">
    <name type="scientific">Strongylocentrotus purpuratus</name>
    <name type="common">Purple sea urchin</name>
    <dbReference type="NCBI Taxonomy" id="7668"/>
    <lineage>
        <taxon>Eukaryota</taxon>
        <taxon>Metazoa</taxon>
        <taxon>Echinodermata</taxon>
        <taxon>Eleutherozoa</taxon>
        <taxon>Echinozoa</taxon>
        <taxon>Echinoidea</taxon>
        <taxon>Euechinoidea</taxon>
        <taxon>Echinacea</taxon>
        <taxon>Camarodonta</taxon>
        <taxon>Echinidea</taxon>
        <taxon>Strongylocentrotidae</taxon>
        <taxon>Strongylocentrotus</taxon>
    </lineage>
</organism>
<evidence type="ECO:0000256" key="3">
    <source>
        <dbReference type="ARBA" id="ARBA00006958"/>
    </source>
</evidence>
<evidence type="ECO:0000256" key="2">
    <source>
        <dbReference type="ARBA" id="ARBA00004123"/>
    </source>
</evidence>
<dbReference type="AlphaFoldDB" id="A0A7M7N2Z9"/>
<reference evidence="11" key="1">
    <citation type="submission" date="2015-02" db="EMBL/GenBank/DDBJ databases">
        <title>Genome sequencing for Strongylocentrotus purpuratus.</title>
        <authorList>
            <person name="Murali S."/>
            <person name="Liu Y."/>
            <person name="Vee V."/>
            <person name="English A."/>
            <person name="Wang M."/>
            <person name="Skinner E."/>
            <person name="Han Y."/>
            <person name="Muzny D.M."/>
            <person name="Worley K.C."/>
            <person name="Gibbs R.A."/>
        </authorList>
    </citation>
    <scope>NUCLEOTIDE SEQUENCE</scope>
</reference>
<evidence type="ECO:0000256" key="5">
    <source>
        <dbReference type="ARBA" id="ARBA00022723"/>
    </source>
</evidence>
<dbReference type="PANTHER" id="PTHR22930">
    <property type="match status" value="1"/>
</dbReference>
<accession>A0A7M7N2Z9</accession>